<dbReference type="WBParaSite" id="scf7180000417555.g1405">
    <property type="protein sequence ID" value="scf7180000417555.g1405"/>
    <property type="gene ID" value="scf7180000417555.g1405"/>
</dbReference>
<feature type="domain" description="Thioredoxin" evidence="3">
    <location>
        <begin position="397"/>
        <end position="537"/>
    </location>
</feature>
<keyword evidence="5" id="KW-1185">Reference proteome</keyword>
<dbReference type="InterPro" id="IPR008979">
    <property type="entry name" value="Galactose-bd-like_sf"/>
</dbReference>
<dbReference type="PANTHER" id="PTHR46115">
    <property type="entry name" value="THIOREDOXIN-LIKE PROTEIN 1"/>
    <property type="match status" value="1"/>
</dbReference>
<evidence type="ECO:0000256" key="2">
    <source>
        <dbReference type="SAM" id="MobiDB-lite"/>
    </source>
</evidence>
<dbReference type="SUPFAM" id="SSF52833">
    <property type="entry name" value="Thioredoxin-like"/>
    <property type="match status" value="1"/>
</dbReference>
<evidence type="ECO:0000256" key="1">
    <source>
        <dbReference type="ARBA" id="ARBA00023157"/>
    </source>
</evidence>
<feature type="region of interest" description="Disordered" evidence="2">
    <location>
        <begin position="1"/>
        <end position="36"/>
    </location>
</feature>
<dbReference type="InterPro" id="IPR009003">
    <property type="entry name" value="Peptidase_S1_PA"/>
</dbReference>
<name>A0A915NJV0_9BILA</name>
<evidence type="ECO:0000313" key="6">
    <source>
        <dbReference type="WBParaSite" id="scf7180000417555.g1405"/>
    </source>
</evidence>
<dbReference type="GO" id="GO:0005737">
    <property type="term" value="C:cytoplasm"/>
    <property type="evidence" value="ECO:0007669"/>
    <property type="project" value="UniProtKB-ARBA"/>
</dbReference>
<dbReference type="Pfam" id="PF00085">
    <property type="entry name" value="Thioredoxin"/>
    <property type="match status" value="1"/>
</dbReference>
<feature type="domain" description="PITH" evidence="4">
    <location>
        <begin position="517"/>
        <end position="682"/>
    </location>
</feature>
<dbReference type="SUPFAM" id="SSF49785">
    <property type="entry name" value="Galactose-binding domain-like"/>
    <property type="match status" value="1"/>
</dbReference>
<dbReference type="CDD" id="cd02947">
    <property type="entry name" value="TRX_family"/>
    <property type="match status" value="1"/>
</dbReference>
<sequence length="1110" mass="125019">MSSYGKKRKAADSSVGGSVSSNDSGSSLPDENKITLDEGEAVDERVCVIDKTKKRYVKPSPDGTLDFFSLEHGFPGFYGLEYSIPDIGVCIVPFNDNNKTFSPPDGGWKGKEFEVIYRVDRSPCRIESPYKVNNVVQNPPPKLKAISPYLFYMLRDDGQRLCVTAVTKYFFVTYRHGSNLKRKLGTTIKIYRHDNEPDSEQFFTATIKLISQKHDFILLKSDKLINDSVPYYCVPPFKGRYICMYGYGNEFNELTCGCGYIHSDELQRFKNKDGEITGPFLLAMVGSNRGDSGASVWCSAGLIGLNLGRIGLETPPDVVTVTPDLVKEAATFTKINYMVTIERIMDAVKEVEAKENPKGLDIGKPMVINIPGVGDFSFSNSFFLFSKLSPYFLNHLLQYLQNLEEMPVAKPQTDAEFTKIILNAGTAPCIVDFFATWCGPCTMIAPTFDELSNKYPSLKFIKVDVDKCKETKNKYMVNAMPTFLVLINGQRVDILTGADAGALSNLVHKWSVNCPTQVSSPIPGQHDILHFIDKGQCECLNEKDTHPLRHLLDGNGPLVSDCDEQLLINLPFVQPVKIHSILFRGPAGGKGPKNVKIFANIPVTLGFDAAQSSEPVQTVDFSQEHLIALKYVKFQNIHNIQLFVEDNIGGGEQTVIEEFRIFGTPVSQATNMAEFRRLKKKTTMPPVNVDNLMRELSIDQLIQVQIKLRNETENKREDLRQMVGRRYRDVLDASNAVKRLTEIASELSILLNDTKRSFSAQQNSDPTYEYTKRAVVNAGRHLLLLHTLLPLIASTSDLLTRSFALCIAENLQRQLQTEQHHLLDKKDENVPLLLSLLSERLFQSRIELLDEIGEAIGFEVDWRSVTTLLAAQALLKPRMDVSELLKLYLESRMKIVSQVLHQLDSTLLGLVRHIKDTIQCVEQTFGRGQGFLSAIQFVTKKGWAPEEIKQLAEDQPLSTSRILEKEIVLVNGGCVENKFKLQEKGVIQRAFSEWINEVCSIARDRVKAMCNHFERVEQAVEFAVAIGHIFKTDWLTTNSFIEEDGHENNSNTYSLIYRQLFGTTLLERFNQLINEELILLEKKLHSKLPLINCKPQMPFQRSGIAADSKE</sequence>
<feature type="compositionally biased region" description="Low complexity" evidence="2">
    <location>
        <begin position="12"/>
        <end position="27"/>
    </location>
</feature>
<evidence type="ECO:0000313" key="5">
    <source>
        <dbReference type="Proteomes" id="UP000887560"/>
    </source>
</evidence>
<evidence type="ECO:0000259" key="4">
    <source>
        <dbReference type="PROSITE" id="PS51532"/>
    </source>
</evidence>
<dbReference type="SUPFAM" id="SSF50494">
    <property type="entry name" value="Trypsin-like serine proteases"/>
    <property type="match status" value="1"/>
</dbReference>
<dbReference type="Pfam" id="PF08700">
    <property type="entry name" value="VPS51_Exo84_N"/>
    <property type="match status" value="1"/>
</dbReference>
<keyword evidence="1" id="KW-1015">Disulfide bond</keyword>
<dbReference type="InterPro" id="IPR010400">
    <property type="entry name" value="PITH_dom"/>
</dbReference>
<dbReference type="InterPro" id="IPR037047">
    <property type="entry name" value="PITH_dom_sf"/>
</dbReference>
<proteinExistence type="predicted"/>
<dbReference type="InterPro" id="IPR013766">
    <property type="entry name" value="Thioredoxin_domain"/>
</dbReference>
<dbReference type="AlphaFoldDB" id="A0A915NJV0"/>
<dbReference type="InterPro" id="IPR036249">
    <property type="entry name" value="Thioredoxin-like_sf"/>
</dbReference>
<dbReference type="Pfam" id="PF06201">
    <property type="entry name" value="PITH"/>
    <property type="match status" value="1"/>
</dbReference>
<accession>A0A915NJV0</accession>
<protein>
    <submittedName>
        <fullName evidence="6">Thioredoxin domain-containing protein</fullName>
    </submittedName>
</protein>
<dbReference type="PROSITE" id="PS51532">
    <property type="entry name" value="PITH"/>
    <property type="match status" value="1"/>
</dbReference>
<evidence type="ECO:0000259" key="3">
    <source>
        <dbReference type="PROSITE" id="PS51352"/>
    </source>
</evidence>
<dbReference type="PROSITE" id="PS00194">
    <property type="entry name" value="THIOREDOXIN_1"/>
    <property type="match status" value="1"/>
</dbReference>
<dbReference type="PROSITE" id="PS51352">
    <property type="entry name" value="THIOREDOXIN_2"/>
    <property type="match status" value="1"/>
</dbReference>
<dbReference type="Proteomes" id="UP000887560">
    <property type="component" value="Unplaced"/>
</dbReference>
<reference evidence="6" key="1">
    <citation type="submission" date="2022-11" db="UniProtKB">
        <authorList>
            <consortium name="WormBaseParasite"/>
        </authorList>
    </citation>
    <scope>IDENTIFICATION</scope>
</reference>
<dbReference type="Gene3D" id="3.40.30.10">
    <property type="entry name" value="Glutaredoxin"/>
    <property type="match status" value="1"/>
</dbReference>
<dbReference type="Gene3D" id="2.60.120.470">
    <property type="entry name" value="PITH domain"/>
    <property type="match status" value="1"/>
</dbReference>
<organism evidence="5 6">
    <name type="scientific">Meloidogyne floridensis</name>
    <dbReference type="NCBI Taxonomy" id="298350"/>
    <lineage>
        <taxon>Eukaryota</taxon>
        <taxon>Metazoa</taxon>
        <taxon>Ecdysozoa</taxon>
        <taxon>Nematoda</taxon>
        <taxon>Chromadorea</taxon>
        <taxon>Rhabditida</taxon>
        <taxon>Tylenchina</taxon>
        <taxon>Tylenchomorpha</taxon>
        <taxon>Tylenchoidea</taxon>
        <taxon>Meloidogynidae</taxon>
        <taxon>Meloidogyninae</taxon>
        <taxon>Meloidogyne</taxon>
    </lineage>
</organism>
<dbReference type="InterPro" id="IPR017937">
    <property type="entry name" value="Thioredoxin_CS"/>
</dbReference>